<reference evidence="1 2" key="1">
    <citation type="journal article" date="2022" name="Plant J.">
        <title>Chromosome-level genome of Camellia lanceoleosa provides a valuable resource for understanding genome evolution and self-incompatibility.</title>
        <authorList>
            <person name="Gong W."/>
            <person name="Xiao S."/>
            <person name="Wang L."/>
            <person name="Liao Z."/>
            <person name="Chang Y."/>
            <person name="Mo W."/>
            <person name="Hu G."/>
            <person name="Li W."/>
            <person name="Zhao G."/>
            <person name="Zhu H."/>
            <person name="Hu X."/>
            <person name="Ji K."/>
            <person name="Xiang X."/>
            <person name="Song Q."/>
            <person name="Yuan D."/>
            <person name="Jin S."/>
            <person name="Zhang L."/>
        </authorList>
    </citation>
    <scope>NUCLEOTIDE SEQUENCE [LARGE SCALE GENOMIC DNA]</scope>
    <source>
        <strain evidence="1">SQ_2022a</strain>
    </source>
</reference>
<accession>A0ACC0I7E5</accession>
<dbReference type="EMBL" id="CM045763">
    <property type="protein sequence ID" value="KAI8020745.1"/>
    <property type="molecule type" value="Genomic_DNA"/>
</dbReference>
<organism evidence="1 2">
    <name type="scientific">Camellia lanceoleosa</name>
    <dbReference type="NCBI Taxonomy" id="1840588"/>
    <lineage>
        <taxon>Eukaryota</taxon>
        <taxon>Viridiplantae</taxon>
        <taxon>Streptophyta</taxon>
        <taxon>Embryophyta</taxon>
        <taxon>Tracheophyta</taxon>
        <taxon>Spermatophyta</taxon>
        <taxon>Magnoliopsida</taxon>
        <taxon>eudicotyledons</taxon>
        <taxon>Gunneridae</taxon>
        <taxon>Pentapetalae</taxon>
        <taxon>asterids</taxon>
        <taxon>Ericales</taxon>
        <taxon>Theaceae</taxon>
        <taxon>Camellia</taxon>
    </lineage>
</organism>
<evidence type="ECO:0000313" key="2">
    <source>
        <dbReference type="Proteomes" id="UP001060215"/>
    </source>
</evidence>
<comment type="caution">
    <text evidence="1">The sequence shown here is derived from an EMBL/GenBank/DDBJ whole genome shotgun (WGS) entry which is preliminary data.</text>
</comment>
<proteinExistence type="predicted"/>
<gene>
    <name evidence="1" type="ORF">LOK49_LG03G03677</name>
</gene>
<evidence type="ECO:0000313" key="1">
    <source>
        <dbReference type="EMBL" id="KAI8020745.1"/>
    </source>
</evidence>
<dbReference type="Proteomes" id="UP001060215">
    <property type="component" value="Chromosome 6"/>
</dbReference>
<name>A0ACC0I7E5_9ERIC</name>
<protein>
    <submittedName>
        <fullName evidence="1">Dynamin-related protein 3A</fullName>
    </submittedName>
</protein>
<keyword evidence="2" id="KW-1185">Reference proteome</keyword>
<sequence length="104" mass="12222">MVVFQSTIELPQVAVVGSQSSGKSSILETLVARDFLPRGSDICIHRPLVLHLLQTKRKPDGSKEKYEEFLHLPSKRFYDFNEIQREIQIFLDFIYYCTCFVFRY</sequence>